<feature type="transmembrane region" description="Helical" evidence="5">
    <location>
        <begin position="483"/>
        <end position="503"/>
    </location>
</feature>
<dbReference type="InterPro" id="IPR050598">
    <property type="entry name" value="AminoAcid_Transporter"/>
</dbReference>
<feature type="transmembrane region" description="Helical" evidence="5">
    <location>
        <begin position="287"/>
        <end position="309"/>
    </location>
</feature>
<evidence type="ECO:0000256" key="3">
    <source>
        <dbReference type="ARBA" id="ARBA00022989"/>
    </source>
</evidence>
<dbReference type="PANTHER" id="PTHR11785:SF353">
    <property type="entry name" value="METHIONINE TRANSPORTER (EUROFUNG)"/>
    <property type="match status" value="1"/>
</dbReference>
<dbReference type="InterPro" id="IPR002293">
    <property type="entry name" value="AA/rel_permease1"/>
</dbReference>
<dbReference type="GO" id="GO:0015179">
    <property type="term" value="F:L-amino acid transmembrane transporter activity"/>
    <property type="evidence" value="ECO:0007669"/>
    <property type="project" value="TreeGrafter"/>
</dbReference>
<evidence type="ECO:0000256" key="5">
    <source>
        <dbReference type="SAM" id="Phobius"/>
    </source>
</evidence>
<feature type="transmembrane region" description="Helical" evidence="5">
    <location>
        <begin position="144"/>
        <end position="166"/>
    </location>
</feature>
<organism evidence="6 7">
    <name type="scientific">Melanomma pulvis-pyrius CBS 109.77</name>
    <dbReference type="NCBI Taxonomy" id="1314802"/>
    <lineage>
        <taxon>Eukaryota</taxon>
        <taxon>Fungi</taxon>
        <taxon>Dikarya</taxon>
        <taxon>Ascomycota</taxon>
        <taxon>Pezizomycotina</taxon>
        <taxon>Dothideomycetes</taxon>
        <taxon>Pleosporomycetidae</taxon>
        <taxon>Pleosporales</taxon>
        <taxon>Melanommataceae</taxon>
        <taxon>Melanomma</taxon>
    </lineage>
</organism>
<name>A0A6A6XXD7_9PLEO</name>
<feature type="transmembrane region" description="Helical" evidence="5">
    <location>
        <begin position="337"/>
        <end position="356"/>
    </location>
</feature>
<dbReference type="GO" id="GO:0016020">
    <property type="term" value="C:membrane"/>
    <property type="evidence" value="ECO:0007669"/>
    <property type="project" value="UniProtKB-SubCell"/>
</dbReference>
<keyword evidence="3 5" id="KW-1133">Transmembrane helix</keyword>
<feature type="transmembrane region" description="Helical" evidence="5">
    <location>
        <begin position="178"/>
        <end position="197"/>
    </location>
</feature>
<comment type="subcellular location">
    <subcellularLocation>
        <location evidence="1">Membrane</location>
        <topology evidence="1">Multi-pass membrane protein</topology>
    </subcellularLocation>
</comment>
<evidence type="ECO:0000256" key="1">
    <source>
        <dbReference type="ARBA" id="ARBA00004141"/>
    </source>
</evidence>
<dbReference type="Pfam" id="PF13520">
    <property type="entry name" value="AA_permease_2"/>
    <property type="match status" value="1"/>
</dbReference>
<evidence type="ECO:0000313" key="7">
    <source>
        <dbReference type="Proteomes" id="UP000799757"/>
    </source>
</evidence>
<dbReference type="Proteomes" id="UP000799757">
    <property type="component" value="Unassembled WGS sequence"/>
</dbReference>
<keyword evidence="4 5" id="KW-0472">Membrane</keyword>
<feature type="transmembrane region" description="Helical" evidence="5">
    <location>
        <begin position="448"/>
        <end position="471"/>
    </location>
</feature>
<feature type="transmembrane region" description="Helical" evidence="5">
    <location>
        <begin position="203"/>
        <end position="226"/>
    </location>
</feature>
<gene>
    <name evidence="6" type="ORF">K505DRAFT_331841</name>
</gene>
<keyword evidence="2 5" id="KW-0812">Transmembrane</keyword>
<proteinExistence type="predicted"/>
<accession>A0A6A6XXD7</accession>
<feature type="transmembrane region" description="Helical" evidence="5">
    <location>
        <begin position="58"/>
        <end position="78"/>
    </location>
</feature>
<protein>
    <submittedName>
        <fullName evidence="6">Amino acid transporter-like protein</fullName>
    </submittedName>
</protein>
<evidence type="ECO:0000256" key="2">
    <source>
        <dbReference type="ARBA" id="ARBA00022692"/>
    </source>
</evidence>
<reference evidence="6" key="1">
    <citation type="journal article" date="2020" name="Stud. Mycol.">
        <title>101 Dothideomycetes genomes: a test case for predicting lifestyles and emergence of pathogens.</title>
        <authorList>
            <person name="Haridas S."/>
            <person name="Albert R."/>
            <person name="Binder M."/>
            <person name="Bloem J."/>
            <person name="Labutti K."/>
            <person name="Salamov A."/>
            <person name="Andreopoulos B."/>
            <person name="Baker S."/>
            <person name="Barry K."/>
            <person name="Bills G."/>
            <person name="Bluhm B."/>
            <person name="Cannon C."/>
            <person name="Castanera R."/>
            <person name="Culley D."/>
            <person name="Daum C."/>
            <person name="Ezra D."/>
            <person name="Gonzalez J."/>
            <person name="Henrissat B."/>
            <person name="Kuo A."/>
            <person name="Liang C."/>
            <person name="Lipzen A."/>
            <person name="Lutzoni F."/>
            <person name="Magnuson J."/>
            <person name="Mondo S."/>
            <person name="Nolan M."/>
            <person name="Ohm R."/>
            <person name="Pangilinan J."/>
            <person name="Park H.-J."/>
            <person name="Ramirez L."/>
            <person name="Alfaro M."/>
            <person name="Sun H."/>
            <person name="Tritt A."/>
            <person name="Yoshinaga Y."/>
            <person name="Zwiers L.-H."/>
            <person name="Turgeon B."/>
            <person name="Goodwin S."/>
            <person name="Spatafora J."/>
            <person name="Crous P."/>
            <person name="Grigoriev I."/>
        </authorList>
    </citation>
    <scope>NUCLEOTIDE SEQUENCE</scope>
    <source>
        <strain evidence="6">CBS 109.77</strain>
    </source>
</reference>
<feature type="transmembrane region" description="Helical" evidence="5">
    <location>
        <begin position="90"/>
        <end position="112"/>
    </location>
</feature>
<dbReference type="EMBL" id="MU001750">
    <property type="protein sequence ID" value="KAF2800267.1"/>
    <property type="molecule type" value="Genomic_DNA"/>
</dbReference>
<evidence type="ECO:0000313" key="6">
    <source>
        <dbReference type="EMBL" id="KAF2800267.1"/>
    </source>
</evidence>
<sequence>MAARLKQLFFASDSDTDLPDAKEKNVQIGEHVYVDGVAVYQDGNGAPVEQVSPLGYHVGWAGILFLNISQMIGTGVFSTPGSILRALDSVGLSILYWVIGAIIAAAALTVYLEYASLFPNRSGGQVTYLEQAYPRPAFLLPTSYAFFIVAFSFSSSNAVVLARYIYRAAGYQAGEWANKGLAISSYTFLAILCLLSTRWSLRLMNLISVVKLIILLFIIFTGFAVLGGGTRVKDPRANFRNSFDGVTKNGNGIVNALVNINFAYTGYANAFNVVAEIKNPFPTLKRVAPISLAIVAVLYILANVAYFAAVPAEEIRESGELAAALFFEAVFGKGAKGLPALIAISAAGNIMATIIGSTRNIRECARQGVIPFPHIWASTRPFGTPFAPILLKWALTCIVILALPFGDAFNFLVDLRSYPDSVFIFLMVIGIYNIRYRRRKEGLPQAEFQAWHSALIFSALVCLFLLIMPWYPPENGGDVSFWYATYCAVGIGLMLAMGAYYWLWVKALPKWRNYSIRTETLVSDQDGSVTHRLRKVPNSEVAEWDQTHDDAGNVLVESTTGITQADTRHLVKRVRVKDESTINYNVEEKA</sequence>
<evidence type="ECO:0000256" key="4">
    <source>
        <dbReference type="ARBA" id="ARBA00023136"/>
    </source>
</evidence>
<dbReference type="Gene3D" id="1.20.1740.10">
    <property type="entry name" value="Amino acid/polyamine transporter I"/>
    <property type="match status" value="1"/>
</dbReference>
<dbReference type="PANTHER" id="PTHR11785">
    <property type="entry name" value="AMINO ACID TRANSPORTER"/>
    <property type="match status" value="1"/>
</dbReference>
<dbReference type="AlphaFoldDB" id="A0A6A6XXD7"/>
<feature type="transmembrane region" description="Helical" evidence="5">
    <location>
        <begin position="389"/>
        <end position="406"/>
    </location>
</feature>
<dbReference type="OrthoDB" id="5982228at2759"/>
<keyword evidence="7" id="KW-1185">Reference proteome</keyword>
<feature type="transmembrane region" description="Helical" evidence="5">
    <location>
        <begin position="418"/>
        <end position="436"/>
    </location>
</feature>